<name>A0A8C0C2Y9_BALMU</name>
<dbReference type="AlphaFoldDB" id="A0A8C0C2Y9"/>
<dbReference type="Ensembl" id="ENSBMST00010000216.1">
    <property type="protein sequence ID" value="ENSBMSP00010000195.1"/>
    <property type="gene ID" value="ENSBMSG00010000174.1"/>
</dbReference>
<evidence type="ECO:0000256" key="1">
    <source>
        <dbReference type="SAM" id="MobiDB-lite"/>
    </source>
</evidence>
<evidence type="ECO:0000313" key="2">
    <source>
        <dbReference type="Ensembl" id="ENSBMSP00010000195.1"/>
    </source>
</evidence>
<proteinExistence type="predicted"/>
<dbReference type="OMA" id="HAYQKQP"/>
<organism evidence="2">
    <name type="scientific">Balaenoptera musculus</name>
    <name type="common">Blue whale</name>
    <dbReference type="NCBI Taxonomy" id="9771"/>
    <lineage>
        <taxon>Eukaryota</taxon>
        <taxon>Metazoa</taxon>
        <taxon>Chordata</taxon>
        <taxon>Craniata</taxon>
        <taxon>Vertebrata</taxon>
        <taxon>Euteleostomi</taxon>
        <taxon>Mammalia</taxon>
        <taxon>Eutheria</taxon>
        <taxon>Laurasiatheria</taxon>
        <taxon>Artiodactyla</taxon>
        <taxon>Whippomorpha</taxon>
        <taxon>Cetacea</taxon>
        <taxon>Mysticeti</taxon>
        <taxon>Balaenopteridae</taxon>
        <taxon>Balaenoptera</taxon>
    </lineage>
</organism>
<dbReference type="Gene3D" id="2.40.50.1000">
    <property type="match status" value="1"/>
</dbReference>
<reference evidence="2" key="1">
    <citation type="submission" date="2023-09" db="UniProtKB">
        <authorList>
            <consortium name="Ensembl"/>
        </authorList>
    </citation>
    <scope>IDENTIFICATION</scope>
</reference>
<protein>
    <submittedName>
        <fullName evidence="2">Uncharacterized protein</fullName>
    </submittedName>
</protein>
<dbReference type="GeneTree" id="ENSGT00930000151314"/>
<accession>A0A8C0C2Y9</accession>
<feature type="region of interest" description="Disordered" evidence="1">
    <location>
        <begin position="67"/>
        <end position="87"/>
    </location>
</feature>
<sequence>MADIQTERVYRKQLIIFQNKKRVLLGENVKEKLPADPVWLGDQVEDAEDHCHLPRLPPLHPKVQPLREAPQEHVRAPFPLLQGHPDR</sequence>